<feature type="region of interest" description="Disordered" evidence="1">
    <location>
        <begin position="44"/>
        <end position="63"/>
    </location>
</feature>
<accession>A0ABT1ZZE4</accession>
<keyword evidence="2" id="KW-0812">Transmembrane</keyword>
<feature type="transmembrane region" description="Helical" evidence="2">
    <location>
        <begin position="17"/>
        <end position="36"/>
    </location>
</feature>
<gene>
    <name evidence="3" type="ORF">NX784_27300</name>
</gene>
<dbReference type="RefSeq" id="WP_258819819.1">
    <property type="nucleotide sequence ID" value="NZ_JANUGW010000031.1"/>
</dbReference>
<reference evidence="3 4" key="1">
    <citation type="submission" date="2022-08" db="EMBL/GenBank/DDBJ databases">
        <title>Reclassification of Massilia species as members of the genera Telluria, Duganella, Pseudoduganella, Mokoshia gen. nov. and Zemynaea gen. nov. using orthogonal and non-orthogonal genome-based approaches.</title>
        <authorList>
            <person name="Bowman J.P."/>
        </authorList>
    </citation>
    <scope>NUCLEOTIDE SEQUENCE [LARGE SCALE GENOMIC DNA]</scope>
    <source>
        <strain evidence="3 4">JCM 31316</strain>
    </source>
</reference>
<name>A0ABT1ZZE4_9BURK</name>
<evidence type="ECO:0000256" key="2">
    <source>
        <dbReference type="SAM" id="Phobius"/>
    </source>
</evidence>
<keyword evidence="4" id="KW-1185">Reference proteome</keyword>
<evidence type="ECO:0000313" key="3">
    <source>
        <dbReference type="EMBL" id="MCS0585294.1"/>
    </source>
</evidence>
<keyword evidence="2" id="KW-1133">Transmembrane helix</keyword>
<sequence length="135" mass="14045">MPDYQGGDLDLRGLRRGAYVIVGGIVCALVAAALMLRERGQAANAPPHAFDGSAPQLQPAPQPDRVAYLAEKRRLLASYGWVDRQAGIARIPLEVAMALLAARGGAAQPARGRPAPAAPVVGRTPPILVPAKGAR</sequence>
<keyword evidence="2" id="KW-0472">Membrane</keyword>
<organism evidence="3 4">
    <name type="scientific">Massilia pinisoli</name>
    <dbReference type="NCBI Taxonomy" id="1772194"/>
    <lineage>
        <taxon>Bacteria</taxon>
        <taxon>Pseudomonadati</taxon>
        <taxon>Pseudomonadota</taxon>
        <taxon>Betaproteobacteria</taxon>
        <taxon>Burkholderiales</taxon>
        <taxon>Oxalobacteraceae</taxon>
        <taxon>Telluria group</taxon>
        <taxon>Massilia</taxon>
    </lineage>
</organism>
<comment type="caution">
    <text evidence="3">The sequence shown here is derived from an EMBL/GenBank/DDBJ whole genome shotgun (WGS) entry which is preliminary data.</text>
</comment>
<dbReference type="EMBL" id="JANUGW010000031">
    <property type="protein sequence ID" value="MCS0585294.1"/>
    <property type="molecule type" value="Genomic_DNA"/>
</dbReference>
<evidence type="ECO:0000313" key="4">
    <source>
        <dbReference type="Proteomes" id="UP001204151"/>
    </source>
</evidence>
<evidence type="ECO:0000256" key="1">
    <source>
        <dbReference type="SAM" id="MobiDB-lite"/>
    </source>
</evidence>
<proteinExistence type="predicted"/>
<protein>
    <submittedName>
        <fullName evidence="3">Uncharacterized protein</fullName>
    </submittedName>
</protein>
<dbReference type="Proteomes" id="UP001204151">
    <property type="component" value="Unassembled WGS sequence"/>
</dbReference>